<dbReference type="PANTHER" id="PTHR45436">
    <property type="entry name" value="SENSOR HISTIDINE KINASE YKOH"/>
    <property type="match status" value="1"/>
</dbReference>
<evidence type="ECO:0000256" key="13">
    <source>
        <dbReference type="ARBA" id="ARBA00023136"/>
    </source>
</evidence>
<comment type="subcellular location">
    <subcellularLocation>
        <location evidence="2">Cell inner membrane</location>
        <topology evidence="2">Multi-pass membrane protein</topology>
    </subcellularLocation>
</comment>
<accession>A0A6L7HXE5</accession>
<dbReference type="InterPro" id="IPR003661">
    <property type="entry name" value="HisK_dim/P_dom"/>
</dbReference>
<dbReference type="Pfam" id="PF00672">
    <property type="entry name" value="HAMP"/>
    <property type="match status" value="1"/>
</dbReference>
<dbReference type="CDD" id="cd00075">
    <property type="entry name" value="HATPase"/>
    <property type="match status" value="1"/>
</dbReference>
<dbReference type="SMART" id="SM00304">
    <property type="entry name" value="HAMP"/>
    <property type="match status" value="1"/>
</dbReference>
<gene>
    <name evidence="17" type="ORF">GNT65_03480</name>
</gene>
<evidence type="ECO:0000259" key="15">
    <source>
        <dbReference type="PROSITE" id="PS50109"/>
    </source>
</evidence>
<dbReference type="AlphaFoldDB" id="A0A6L7HXE5"/>
<dbReference type="PANTHER" id="PTHR45436:SF15">
    <property type="entry name" value="SENSOR HISTIDINE KINASE CUSS"/>
    <property type="match status" value="1"/>
</dbReference>
<dbReference type="InterPro" id="IPR048590">
    <property type="entry name" value="CusS-like_sensor"/>
</dbReference>
<keyword evidence="12 14" id="KW-0902">Two-component regulatory system</keyword>
<evidence type="ECO:0000256" key="8">
    <source>
        <dbReference type="ARBA" id="ARBA00022741"/>
    </source>
</evidence>
<evidence type="ECO:0000256" key="2">
    <source>
        <dbReference type="ARBA" id="ARBA00004429"/>
    </source>
</evidence>
<dbReference type="SMART" id="SM00387">
    <property type="entry name" value="HATPase_c"/>
    <property type="match status" value="1"/>
</dbReference>
<dbReference type="CDD" id="cd00082">
    <property type="entry name" value="HisKA"/>
    <property type="match status" value="1"/>
</dbReference>
<dbReference type="FunFam" id="3.30.565.10:FF:000006">
    <property type="entry name" value="Sensor histidine kinase WalK"/>
    <property type="match status" value="1"/>
</dbReference>
<dbReference type="InterPro" id="IPR005467">
    <property type="entry name" value="His_kinase_dom"/>
</dbReference>
<evidence type="ECO:0000256" key="10">
    <source>
        <dbReference type="ARBA" id="ARBA00022840"/>
    </source>
</evidence>
<keyword evidence="8 14" id="KW-0547">Nucleotide-binding</keyword>
<evidence type="ECO:0000256" key="1">
    <source>
        <dbReference type="ARBA" id="ARBA00000085"/>
    </source>
</evidence>
<keyword evidence="11 14" id="KW-1133">Transmembrane helix</keyword>
<dbReference type="InterPro" id="IPR003594">
    <property type="entry name" value="HATPase_dom"/>
</dbReference>
<keyword evidence="13 14" id="KW-0472">Membrane</keyword>
<keyword evidence="3 14" id="KW-1003">Cell membrane</keyword>
<sequence>MFSSHAKISLKARTLSLVGGTLIACFLLLGVMIDVQVKEHFLHQDKEELNVVANSVKGILTSLSIAQDSHQLDTALSQAVVGHHGIFYALYSNDNHLIYSNKKSDLSQFLKQGAEERVEATALVVIEAQQRHLRGTLLEVTLPNGATGKLVVASEIDFHLAFLSKFHRTLWSTLLLVWLLTILAAWLAIRFGLRPLQRLSKDISEITTERLHLRLKPDLAPVELSELIASFNHMIGEVELGFKRLSHFSADIAHELRTPLTALAMQNEVLLGQGRSTEEYQELLYSNLEELERLTVMVNDMLWLAKSDNGLIEPKKQEIALNMEADKIIDYMSLLADEKNVSIIREGCAALIADRGMVQRALGNLIGNAVRHAEPGSEILIGIEQTPQATSIKVNNLGTPIPKQHINHLFDRFYKVEAARQREGSSTGLGLAIVKSIADIHGGSVTAESHDGKTCFTLLLPTNSSANY</sequence>
<feature type="transmembrane region" description="Helical" evidence="14">
    <location>
        <begin position="170"/>
        <end position="189"/>
    </location>
</feature>
<keyword evidence="7 14" id="KW-0812">Transmembrane</keyword>
<evidence type="ECO:0000256" key="4">
    <source>
        <dbReference type="ARBA" id="ARBA00022519"/>
    </source>
</evidence>
<dbReference type="Gene3D" id="6.10.340.10">
    <property type="match status" value="1"/>
</dbReference>
<dbReference type="NCBIfam" id="TIGR01386">
    <property type="entry name" value="cztS_silS_copS"/>
    <property type="match status" value="1"/>
</dbReference>
<evidence type="ECO:0000259" key="16">
    <source>
        <dbReference type="PROSITE" id="PS50885"/>
    </source>
</evidence>
<evidence type="ECO:0000256" key="5">
    <source>
        <dbReference type="ARBA" id="ARBA00022553"/>
    </source>
</evidence>
<dbReference type="SMART" id="SM00388">
    <property type="entry name" value="HisKA"/>
    <property type="match status" value="1"/>
</dbReference>
<proteinExistence type="predicted"/>
<name>A0A6L7HXE5_9GAMM</name>
<feature type="domain" description="Histidine kinase" evidence="15">
    <location>
        <begin position="251"/>
        <end position="464"/>
    </location>
</feature>
<keyword evidence="6 14" id="KW-0808">Transferase</keyword>
<keyword evidence="18" id="KW-1185">Reference proteome</keyword>
<dbReference type="Proteomes" id="UP000474778">
    <property type="component" value="Unassembled WGS sequence"/>
</dbReference>
<dbReference type="Gene3D" id="3.30.565.10">
    <property type="entry name" value="Histidine kinase-like ATPase, C-terminal domain"/>
    <property type="match status" value="1"/>
</dbReference>
<dbReference type="FunFam" id="1.10.287.130:FF:000001">
    <property type="entry name" value="Two-component sensor histidine kinase"/>
    <property type="match status" value="1"/>
</dbReference>
<dbReference type="EMBL" id="WRPA01000002">
    <property type="protein sequence ID" value="MXR67731.1"/>
    <property type="molecule type" value="Genomic_DNA"/>
</dbReference>
<keyword evidence="10 14" id="KW-0067">ATP-binding</keyword>
<evidence type="ECO:0000256" key="7">
    <source>
        <dbReference type="ARBA" id="ARBA00022692"/>
    </source>
</evidence>
<dbReference type="GO" id="GO:0005524">
    <property type="term" value="F:ATP binding"/>
    <property type="evidence" value="ECO:0007669"/>
    <property type="project" value="UniProtKB-KW"/>
</dbReference>
<keyword evidence="4 14" id="KW-0997">Cell inner membrane</keyword>
<comment type="caution">
    <text evidence="17">The sequence shown here is derived from an EMBL/GenBank/DDBJ whole genome shotgun (WGS) entry which is preliminary data.</text>
</comment>
<comment type="catalytic activity">
    <reaction evidence="1 14">
        <text>ATP + protein L-histidine = ADP + protein N-phospho-L-histidine.</text>
        <dbReference type="EC" id="2.7.13.3"/>
    </reaction>
</comment>
<evidence type="ECO:0000256" key="14">
    <source>
        <dbReference type="RuleBase" id="RU364088"/>
    </source>
</evidence>
<dbReference type="RefSeq" id="WP_160793724.1">
    <property type="nucleotide sequence ID" value="NZ_WRPA01000002.1"/>
</dbReference>
<dbReference type="EC" id="2.7.13.3" evidence="14"/>
<evidence type="ECO:0000256" key="12">
    <source>
        <dbReference type="ARBA" id="ARBA00023012"/>
    </source>
</evidence>
<protein>
    <recommendedName>
        <fullName evidence="14">Sensor protein</fullName>
        <ecNumber evidence="14">2.7.13.3</ecNumber>
    </recommendedName>
</protein>
<keyword evidence="9 14" id="KW-0418">Kinase</keyword>
<dbReference type="InterPro" id="IPR036097">
    <property type="entry name" value="HisK_dim/P_sf"/>
</dbReference>
<dbReference type="InterPro" id="IPR050428">
    <property type="entry name" value="TCS_sensor_his_kinase"/>
</dbReference>
<reference evidence="17 18" key="1">
    <citation type="submission" date="2019-12" db="EMBL/GenBank/DDBJ databases">
        <title>Shewanella insulae sp. nov., isolated from a tidal flat.</title>
        <authorList>
            <person name="Yoon J.-H."/>
        </authorList>
    </citation>
    <scope>NUCLEOTIDE SEQUENCE [LARGE SCALE GENOMIC DNA]</scope>
    <source>
        <strain evidence="17 18">JBTF-M18</strain>
    </source>
</reference>
<evidence type="ECO:0000256" key="9">
    <source>
        <dbReference type="ARBA" id="ARBA00022777"/>
    </source>
</evidence>
<dbReference type="InterPro" id="IPR006290">
    <property type="entry name" value="CztS_silS_copS"/>
</dbReference>
<evidence type="ECO:0000256" key="6">
    <source>
        <dbReference type="ARBA" id="ARBA00022679"/>
    </source>
</evidence>
<comment type="function">
    <text evidence="14">Member of a two-component regulatory system.</text>
</comment>
<keyword evidence="5" id="KW-0597">Phosphoprotein</keyword>
<dbReference type="SUPFAM" id="SSF47384">
    <property type="entry name" value="Homodimeric domain of signal transducing histidine kinase"/>
    <property type="match status" value="1"/>
</dbReference>
<feature type="transmembrane region" description="Helical" evidence="14">
    <location>
        <begin position="12"/>
        <end position="33"/>
    </location>
</feature>
<dbReference type="SUPFAM" id="SSF55874">
    <property type="entry name" value="ATPase domain of HSP90 chaperone/DNA topoisomerase II/histidine kinase"/>
    <property type="match status" value="1"/>
</dbReference>
<dbReference type="PROSITE" id="PS50109">
    <property type="entry name" value="HIS_KIN"/>
    <property type="match status" value="1"/>
</dbReference>
<evidence type="ECO:0000313" key="17">
    <source>
        <dbReference type="EMBL" id="MXR67731.1"/>
    </source>
</evidence>
<evidence type="ECO:0000313" key="18">
    <source>
        <dbReference type="Proteomes" id="UP000474778"/>
    </source>
</evidence>
<evidence type="ECO:0000256" key="3">
    <source>
        <dbReference type="ARBA" id="ARBA00022475"/>
    </source>
</evidence>
<dbReference type="GO" id="GO:0005886">
    <property type="term" value="C:plasma membrane"/>
    <property type="evidence" value="ECO:0007669"/>
    <property type="project" value="UniProtKB-SubCell"/>
</dbReference>
<evidence type="ECO:0000256" key="11">
    <source>
        <dbReference type="ARBA" id="ARBA00022989"/>
    </source>
</evidence>
<dbReference type="InterPro" id="IPR004358">
    <property type="entry name" value="Sig_transdc_His_kin-like_C"/>
</dbReference>
<dbReference type="PROSITE" id="PS51257">
    <property type="entry name" value="PROKAR_LIPOPROTEIN"/>
    <property type="match status" value="1"/>
</dbReference>
<dbReference type="PRINTS" id="PR00344">
    <property type="entry name" value="BCTRLSENSOR"/>
</dbReference>
<feature type="domain" description="HAMP" evidence="16">
    <location>
        <begin position="190"/>
        <end position="243"/>
    </location>
</feature>
<dbReference type="InterPro" id="IPR003660">
    <property type="entry name" value="HAMP_dom"/>
</dbReference>
<dbReference type="Gene3D" id="1.10.287.130">
    <property type="match status" value="1"/>
</dbReference>
<dbReference type="Pfam" id="PF00512">
    <property type="entry name" value="HisKA"/>
    <property type="match status" value="1"/>
</dbReference>
<organism evidence="17 18">
    <name type="scientific">Shewanella insulae</name>
    <dbReference type="NCBI Taxonomy" id="2681496"/>
    <lineage>
        <taxon>Bacteria</taxon>
        <taxon>Pseudomonadati</taxon>
        <taxon>Pseudomonadota</taxon>
        <taxon>Gammaproteobacteria</taxon>
        <taxon>Alteromonadales</taxon>
        <taxon>Shewanellaceae</taxon>
        <taxon>Shewanella</taxon>
    </lineage>
</organism>
<dbReference type="InterPro" id="IPR036890">
    <property type="entry name" value="HATPase_C_sf"/>
</dbReference>
<dbReference type="GO" id="GO:0000155">
    <property type="term" value="F:phosphorelay sensor kinase activity"/>
    <property type="evidence" value="ECO:0007669"/>
    <property type="project" value="InterPro"/>
</dbReference>
<dbReference type="PROSITE" id="PS50885">
    <property type="entry name" value="HAMP"/>
    <property type="match status" value="1"/>
</dbReference>
<dbReference type="Pfam" id="PF02518">
    <property type="entry name" value="HATPase_c"/>
    <property type="match status" value="1"/>
</dbReference>
<dbReference type="Pfam" id="PF21085">
    <property type="entry name" value="CusS"/>
    <property type="match status" value="1"/>
</dbReference>